<dbReference type="InterPro" id="IPR004398">
    <property type="entry name" value="RNA_MeTrfase_RsmD"/>
</dbReference>
<dbReference type="EC" id="2.1.1.-" evidence="3"/>
<dbReference type="EMBL" id="LR215036">
    <property type="protein sequence ID" value="VEU74662.1"/>
    <property type="molecule type" value="Genomic_DNA"/>
</dbReference>
<evidence type="ECO:0000256" key="1">
    <source>
        <dbReference type="ARBA" id="ARBA00022603"/>
    </source>
</evidence>
<reference evidence="3 4" key="1">
    <citation type="submission" date="2019-01" db="EMBL/GenBank/DDBJ databases">
        <authorList>
            <consortium name="Pathogen Informatics"/>
        </authorList>
    </citation>
    <scope>NUCLEOTIDE SEQUENCE [LARGE SCALE GENOMIC DNA]</scope>
    <source>
        <strain evidence="3 4">NCTC10181</strain>
    </source>
</reference>
<dbReference type="Pfam" id="PF03602">
    <property type="entry name" value="Cons_hypoth95"/>
    <property type="match status" value="1"/>
</dbReference>
<dbReference type="GO" id="GO:0052913">
    <property type="term" value="F:16S rRNA (guanine(966)-N(2))-methyltransferase activity"/>
    <property type="evidence" value="ECO:0007669"/>
    <property type="project" value="UniProtKB-EC"/>
</dbReference>
<gene>
    <name evidence="3" type="primary">MCYN0472</name>
    <name evidence="3" type="ORF">NCTC10181_00520</name>
</gene>
<dbReference type="SUPFAM" id="SSF53335">
    <property type="entry name" value="S-adenosyl-L-methionine-dependent methyltransferases"/>
    <property type="match status" value="1"/>
</dbReference>
<protein>
    <submittedName>
        <fullName evidence="3">Methyltransferase</fullName>
        <ecNumber evidence="3">2.1.1.-</ecNumber>
        <ecNumber evidence="3">2.1.1.171</ecNumber>
    </submittedName>
</protein>
<accession>A0A449B242</accession>
<dbReference type="EC" id="2.1.1.171" evidence="3"/>
<dbReference type="NCBIfam" id="TIGR00095">
    <property type="entry name" value="16S rRNA (guanine(966)-N(2))-methyltransferase RsmD"/>
    <property type="match status" value="1"/>
</dbReference>
<dbReference type="Gene3D" id="3.40.50.150">
    <property type="entry name" value="Vaccinia Virus protein VP39"/>
    <property type="match status" value="1"/>
</dbReference>
<dbReference type="PANTHER" id="PTHR43542">
    <property type="entry name" value="METHYLTRANSFERASE"/>
    <property type="match status" value="1"/>
</dbReference>
<proteinExistence type="predicted"/>
<keyword evidence="1 3" id="KW-0489">Methyltransferase</keyword>
<evidence type="ECO:0000256" key="2">
    <source>
        <dbReference type="ARBA" id="ARBA00022679"/>
    </source>
</evidence>
<keyword evidence="2 3" id="KW-0808">Transferase</keyword>
<sequence length="180" mass="20535">MLRIISGIYKNKKINQPQKELTRATTEKVREAVFGSLHFKIQGAKCLDLFSGSGAWSIEAESRGASEIVAIEKNRSVFTVILNNLNLLKTKNIKALNINALEYLQKSSEKFDFIFIDAPFKNVDLVNDSLNLIADKNLLNEDGEIIIETDMYKEIVIPSNMKIYKQKHHGRIELLYVCWS</sequence>
<dbReference type="Proteomes" id="UP000290985">
    <property type="component" value="Chromosome"/>
</dbReference>
<evidence type="ECO:0000313" key="3">
    <source>
        <dbReference type="EMBL" id="VEU74662.1"/>
    </source>
</evidence>
<keyword evidence="4" id="KW-1185">Reference proteome</keyword>
<dbReference type="OrthoDB" id="9803017at2"/>
<name>A0A449B242_9BACT</name>
<dbReference type="InterPro" id="IPR029063">
    <property type="entry name" value="SAM-dependent_MTases_sf"/>
</dbReference>
<dbReference type="RefSeq" id="WP_129725471.1">
    <property type="nucleotide sequence ID" value="NZ_LR215036.1"/>
</dbReference>
<evidence type="ECO:0000313" key="4">
    <source>
        <dbReference type="Proteomes" id="UP000290985"/>
    </source>
</evidence>
<dbReference type="CDD" id="cd02440">
    <property type="entry name" value="AdoMet_MTases"/>
    <property type="match status" value="1"/>
</dbReference>
<dbReference type="PIRSF" id="PIRSF004553">
    <property type="entry name" value="CHP00095"/>
    <property type="match status" value="1"/>
</dbReference>
<organism evidence="3 4">
    <name type="scientific">Mycoplasmopsis citelli</name>
    <dbReference type="NCBI Taxonomy" id="171281"/>
    <lineage>
        <taxon>Bacteria</taxon>
        <taxon>Bacillati</taxon>
        <taxon>Mycoplasmatota</taxon>
        <taxon>Mycoplasmoidales</taxon>
        <taxon>Metamycoplasmataceae</taxon>
        <taxon>Mycoplasmopsis</taxon>
    </lineage>
</organism>
<dbReference type="AlphaFoldDB" id="A0A449B242"/>
<dbReference type="PANTHER" id="PTHR43542:SF1">
    <property type="entry name" value="METHYLTRANSFERASE"/>
    <property type="match status" value="1"/>
</dbReference>
<dbReference type="KEGG" id="mcit:NCTC10181_00520"/>